<dbReference type="PROSITE" id="PS51257">
    <property type="entry name" value="PROKAR_LIPOPROTEIN"/>
    <property type="match status" value="1"/>
</dbReference>
<dbReference type="RefSeq" id="WP_070905120.1">
    <property type="nucleotide sequence ID" value="NZ_CP016378.1"/>
</dbReference>
<protein>
    <recommendedName>
        <fullName evidence="4">SusD/RagB family nutrient-binding outer membrane lipoprotein</fullName>
    </recommendedName>
</protein>
<gene>
    <name evidence="2" type="ORF">BMF97_16980</name>
</gene>
<keyword evidence="3" id="KW-1185">Reference proteome</keyword>
<keyword evidence="1" id="KW-0732">Signal</keyword>
<dbReference type="AlphaFoldDB" id="A0A1T3F1D0"/>
<accession>A0A1T3F1D0</accession>
<dbReference type="InterPro" id="IPR011990">
    <property type="entry name" value="TPR-like_helical_dom_sf"/>
</dbReference>
<evidence type="ECO:0000256" key="1">
    <source>
        <dbReference type="SAM" id="SignalP"/>
    </source>
</evidence>
<reference evidence="2 3" key="1">
    <citation type="submission" date="2016-11" db="EMBL/GenBank/DDBJ databases">
        <title>Genome sequence and comparative genomic analysis of clinical strain Elizabethkingia meningoseptica 61421 PRCM.</title>
        <authorList>
            <person name="Wang M."/>
            <person name="Hu S."/>
            <person name="Cao L."/>
            <person name="Jiang T."/>
            <person name="Zhou Y."/>
            <person name="Ming D."/>
        </authorList>
    </citation>
    <scope>NUCLEOTIDE SEQUENCE [LARGE SCALE GENOMIC DNA]</scope>
    <source>
        <strain evidence="2 3">61421 PRCM</strain>
    </source>
</reference>
<evidence type="ECO:0008006" key="4">
    <source>
        <dbReference type="Google" id="ProtNLM"/>
    </source>
</evidence>
<dbReference type="Pfam" id="PF12741">
    <property type="entry name" value="SusD-like"/>
    <property type="match status" value="1"/>
</dbReference>
<dbReference type="Gene3D" id="1.25.40.390">
    <property type="match status" value="1"/>
</dbReference>
<feature type="chain" id="PRO_5030034592" description="SusD/RagB family nutrient-binding outer membrane lipoprotein" evidence="1">
    <location>
        <begin position="24"/>
        <end position="544"/>
    </location>
</feature>
<dbReference type="eggNOG" id="COG4198">
    <property type="taxonomic scope" value="Bacteria"/>
</dbReference>
<dbReference type="STRING" id="238.BBD35_05655"/>
<dbReference type="EMBL" id="MPOG01000019">
    <property type="protein sequence ID" value="OOH93167.1"/>
    <property type="molecule type" value="Genomic_DNA"/>
</dbReference>
<dbReference type="InterPro" id="IPR024302">
    <property type="entry name" value="SusD-like"/>
</dbReference>
<dbReference type="SUPFAM" id="SSF48452">
    <property type="entry name" value="TPR-like"/>
    <property type="match status" value="1"/>
</dbReference>
<evidence type="ECO:0000313" key="3">
    <source>
        <dbReference type="Proteomes" id="UP000188947"/>
    </source>
</evidence>
<feature type="signal peptide" evidence="1">
    <location>
        <begin position="1"/>
        <end position="23"/>
    </location>
</feature>
<sequence length="544" mass="60029">MKKLKYKVLSLSALALLGMTACTRDFNEYNSQYSQGLGDEQLKADFVLLVSPFKEMQRNLAHPTSWIYQLQSNLNADMYSGLFSTATPYNGGRNNTTYFMMDGWNERIMQEQIEDIFGQTKNFKKVANDIYPGADFSHSLAILNILKVIAAQKVSDAHGPVIYSKFETPNPDGSTDFDSQQQAYMFFISDLSQAITVLQKTIATEDQSVITKSDLVFGGNVQNWVKLANSMKLRIAMRMSYADPANSKKYAEEALSSSAGLIETNDANALVKYGGAHPINNIIYSWGDCKIGAPLMAYMNGFKDPRISAYAQPATDDAVKGQYIGVRQGVDLGGSTDRYGKLSLPIAASATGDYFSGTDGKNKVFTAAETWFLKAEAAVRGYAGAGDAKTNYERGIQTSFDEWGKGSGFSDYIKDATSTEAPYIDPKNSANNIPAGSPMLSTITIKWNDSDSFEKKLERIITQKWISLYPNGPEAWAEQRRTGYPILFQNSINDSQGAISTTAFIRRVPIPNKYRNNNPTGYQKAVTTLGGPDTGGTKLWWDKK</sequence>
<name>A0A1T3F1D0_ELIME</name>
<proteinExistence type="predicted"/>
<organism evidence="2 3">
    <name type="scientific">Elizabethkingia meningoseptica</name>
    <name type="common">Chryseobacterium meningosepticum</name>
    <dbReference type="NCBI Taxonomy" id="238"/>
    <lineage>
        <taxon>Bacteria</taxon>
        <taxon>Pseudomonadati</taxon>
        <taxon>Bacteroidota</taxon>
        <taxon>Flavobacteriia</taxon>
        <taxon>Flavobacteriales</taxon>
        <taxon>Weeksellaceae</taxon>
        <taxon>Elizabethkingia</taxon>
    </lineage>
</organism>
<evidence type="ECO:0000313" key="2">
    <source>
        <dbReference type="EMBL" id="OOH93167.1"/>
    </source>
</evidence>
<dbReference type="Proteomes" id="UP000188947">
    <property type="component" value="Unassembled WGS sequence"/>
</dbReference>
<dbReference type="OrthoDB" id="725917at2"/>
<comment type="caution">
    <text evidence="2">The sequence shown here is derived from an EMBL/GenBank/DDBJ whole genome shotgun (WGS) entry which is preliminary data.</text>
</comment>